<accession>A0A7Y7WBS5</accession>
<sequence length="256" mass="28080">MAVKVGVSLWTLATDQQRPPPREARAGDFGRKLGLRDNALGSGEHMDRRPDGQTLSEQRLASSAFSEPDLTLARRSDSGRVSETMTAGVLELYALGARAGHHLSYSPQSFLAMQAEDVLASVTVERTSSADSSDLPLTASTSSTTGVTSAKLAEPSQIQPTGLELENQDAVNPPLLSYLTSRWPQRHFQFLPRGKGLELLVRDYHLTSQERNELIGELARRASSMPERPQQIWLNGQSVWQASSFLNDFQGEPHGR</sequence>
<evidence type="ECO:0000313" key="2">
    <source>
        <dbReference type="EMBL" id="NWB46417.1"/>
    </source>
</evidence>
<feature type="region of interest" description="Disordered" evidence="1">
    <location>
        <begin position="127"/>
        <end position="154"/>
    </location>
</feature>
<name>A0A7Y7WBS5_9PSED</name>
<proteinExistence type="predicted"/>
<gene>
    <name evidence="2" type="ORF">HX829_07920</name>
</gene>
<organism evidence="2 3">
    <name type="scientific">Pseudomonas gingeri</name>
    <dbReference type="NCBI Taxonomy" id="117681"/>
    <lineage>
        <taxon>Bacteria</taxon>
        <taxon>Pseudomonadati</taxon>
        <taxon>Pseudomonadota</taxon>
        <taxon>Gammaproteobacteria</taxon>
        <taxon>Pseudomonadales</taxon>
        <taxon>Pseudomonadaceae</taxon>
        <taxon>Pseudomonas</taxon>
    </lineage>
</organism>
<dbReference type="EMBL" id="JACAPU010000011">
    <property type="protein sequence ID" value="NWB46417.1"/>
    <property type="molecule type" value="Genomic_DNA"/>
</dbReference>
<dbReference type="RefSeq" id="WP_177143757.1">
    <property type="nucleotide sequence ID" value="NZ_JACAPU010000011.1"/>
</dbReference>
<feature type="compositionally biased region" description="Low complexity" evidence="1">
    <location>
        <begin position="138"/>
        <end position="150"/>
    </location>
</feature>
<dbReference type="AlphaFoldDB" id="A0A7Y7WBS5"/>
<reference evidence="2 3" key="1">
    <citation type="submission" date="2020-04" db="EMBL/GenBank/DDBJ databases">
        <title>Molecular characterization of pseudomonads from Agaricus bisporus reveal novel blotch 2 pathogens in Western Europe.</title>
        <authorList>
            <person name="Taparia T."/>
            <person name="Krijger M."/>
            <person name="Haynes E."/>
            <person name="Elpinstone J.G."/>
            <person name="Noble R."/>
            <person name="Van Der Wolf J."/>
        </authorList>
    </citation>
    <scope>NUCLEOTIDE SEQUENCE [LARGE SCALE GENOMIC DNA]</scope>
    <source>
        <strain evidence="2 3">F1001</strain>
    </source>
</reference>
<evidence type="ECO:0000256" key="1">
    <source>
        <dbReference type="SAM" id="MobiDB-lite"/>
    </source>
</evidence>
<evidence type="ECO:0000313" key="3">
    <source>
        <dbReference type="Proteomes" id="UP000582981"/>
    </source>
</evidence>
<protein>
    <submittedName>
        <fullName evidence="2">Uncharacterized protein</fullName>
    </submittedName>
</protein>
<comment type="caution">
    <text evidence="2">The sequence shown here is derived from an EMBL/GenBank/DDBJ whole genome shotgun (WGS) entry which is preliminary data.</text>
</comment>
<feature type="region of interest" description="Disordered" evidence="1">
    <location>
        <begin position="11"/>
        <end position="52"/>
    </location>
</feature>
<feature type="compositionally biased region" description="Basic and acidic residues" evidence="1">
    <location>
        <begin position="20"/>
        <end position="35"/>
    </location>
</feature>
<dbReference type="Proteomes" id="UP000582981">
    <property type="component" value="Unassembled WGS sequence"/>
</dbReference>